<accession>A0A5C5V9G7</accession>
<name>A0A5C5V9G7_9BACT</name>
<sequence>MISPTVVDYKKSCGELVREAIRLPAMYYRTLSEFEATLFGHRFAFQDLGVIERDDAFNLRFAHWIYEEHGEPAAKGCAFAISRLAESRGCEPGELFAELAEEFLERW</sequence>
<dbReference type="EMBL" id="SJPF01000002">
    <property type="protein sequence ID" value="TWT34931.1"/>
    <property type="molecule type" value="Genomic_DNA"/>
</dbReference>
<gene>
    <name evidence="1" type="ORF">Enr8_23470</name>
</gene>
<organism evidence="1 2">
    <name type="scientific">Blastopirellula retiformator</name>
    <dbReference type="NCBI Taxonomy" id="2527970"/>
    <lineage>
        <taxon>Bacteria</taxon>
        <taxon>Pseudomonadati</taxon>
        <taxon>Planctomycetota</taxon>
        <taxon>Planctomycetia</taxon>
        <taxon>Pirellulales</taxon>
        <taxon>Pirellulaceae</taxon>
        <taxon>Blastopirellula</taxon>
    </lineage>
</organism>
<protein>
    <submittedName>
        <fullName evidence="1">Uncharacterized protein</fullName>
    </submittedName>
</protein>
<reference evidence="1 2" key="1">
    <citation type="submission" date="2019-02" db="EMBL/GenBank/DDBJ databases">
        <title>Deep-cultivation of Planctomycetes and their phenomic and genomic characterization uncovers novel biology.</title>
        <authorList>
            <person name="Wiegand S."/>
            <person name="Jogler M."/>
            <person name="Boedeker C."/>
            <person name="Pinto D."/>
            <person name="Vollmers J."/>
            <person name="Rivas-Marin E."/>
            <person name="Kohn T."/>
            <person name="Peeters S.H."/>
            <person name="Heuer A."/>
            <person name="Rast P."/>
            <person name="Oberbeckmann S."/>
            <person name="Bunk B."/>
            <person name="Jeske O."/>
            <person name="Meyerdierks A."/>
            <person name="Storesund J.E."/>
            <person name="Kallscheuer N."/>
            <person name="Luecker S."/>
            <person name="Lage O.M."/>
            <person name="Pohl T."/>
            <person name="Merkel B.J."/>
            <person name="Hornburger P."/>
            <person name="Mueller R.-W."/>
            <person name="Bruemmer F."/>
            <person name="Labrenz M."/>
            <person name="Spormann A.M."/>
            <person name="Op Den Camp H."/>
            <person name="Overmann J."/>
            <person name="Amann R."/>
            <person name="Jetten M.S.M."/>
            <person name="Mascher T."/>
            <person name="Medema M.H."/>
            <person name="Devos D.P."/>
            <person name="Kaster A.-K."/>
            <person name="Ovreas L."/>
            <person name="Rohde M."/>
            <person name="Galperin M.Y."/>
            <person name="Jogler C."/>
        </authorList>
    </citation>
    <scope>NUCLEOTIDE SEQUENCE [LARGE SCALE GENOMIC DNA]</scope>
    <source>
        <strain evidence="1 2">Enr8</strain>
    </source>
</reference>
<keyword evidence="2" id="KW-1185">Reference proteome</keyword>
<dbReference type="Proteomes" id="UP000318878">
    <property type="component" value="Unassembled WGS sequence"/>
</dbReference>
<evidence type="ECO:0000313" key="2">
    <source>
        <dbReference type="Proteomes" id="UP000318878"/>
    </source>
</evidence>
<evidence type="ECO:0000313" key="1">
    <source>
        <dbReference type="EMBL" id="TWT34931.1"/>
    </source>
</evidence>
<proteinExistence type="predicted"/>
<dbReference type="RefSeq" id="WP_146431555.1">
    <property type="nucleotide sequence ID" value="NZ_SJPF01000002.1"/>
</dbReference>
<comment type="caution">
    <text evidence="1">The sequence shown here is derived from an EMBL/GenBank/DDBJ whole genome shotgun (WGS) entry which is preliminary data.</text>
</comment>
<dbReference type="AlphaFoldDB" id="A0A5C5V9G7"/>